<dbReference type="Pfam" id="PF05730">
    <property type="entry name" value="CFEM"/>
    <property type="match status" value="1"/>
</dbReference>
<dbReference type="EMBL" id="CAUWAG010000012">
    <property type="protein sequence ID" value="CAJ2509133.1"/>
    <property type="molecule type" value="Genomic_DNA"/>
</dbReference>
<evidence type="ECO:0000256" key="10">
    <source>
        <dbReference type="SAM" id="SignalP"/>
    </source>
</evidence>
<evidence type="ECO:0000256" key="2">
    <source>
        <dbReference type="ARBA" id="ARBA00004613"/>
    </source>
</evidence>
<dbReference type="GO" id="GO:0098552">
    <property type="term" value="C:side of membrane"/>
    <property type="evidence" value="ECO:0007669"/>
    <property type="project" value="UniProtKB-KW"/>
</dbReference>
<evidence type="ECO:0000256" key="7">
    <source>
        <dbReference type="ARBA" id="ARBA00023157"/>
    </source>
</evidence>
<dbReference type="InterPro" id="IPR008427">
    <property type="entry name" value="Extracellular_membr_CFEM_dom"/>
</dbReference>
<feature type="domain" description="CFEM" evidence="11">
    <location>
        <begin position="6"/>
        <end position="122"/>
    </location>
</feature>
<dbReference type="SMART" id="SM00747">
    <property type="entry name" value="CFEM"/>
    <property type="match status" value="1"/>
</dbReference>
<evidence type="ECO:0000256" key="6">
    <source>
        <dbReference type="ARBA" id="ARBA00022729"/>
    </source>
</evidence>
<keyword evidence="5" id="KW-0472">Membrane</keyword>
<accession>A0AAI8VR81</accession>
<evidence type="ECO:0000256" key="5">
    <source>
        <dbReference type="ARBA" id="ARBA00022622"/>
    </source>
</evidence>
<evidence type="ECO:0000313" key="13">
    <source>
        <dbReference type="Proteomes" id="UP001295740"/>
    </source>
</evidence>
<comment type="similarity">
    <text evidence="3">Belongs to the RBT5 family.</text>
</comment>
<feature type="binding site" description="axial binding residue" evidence="9">
    <location>
        <position position="53"/>
    </location>
    <ligand>
        <name>heme</name>
        <dbReference type="ChEBI" id="CHEBI:30413"/>
    </ligand>
    <ligandPart>
        <name>Fe</name>
        <dbReference type="ChEBI" id="CHEBI:18248"/>
    </ligandPart>
</feature>
<dbReference type="AlphaFoldDB" id="A0AAI8VR81"/>
<dbReference type="Proteomes" id="UP001295740">
    <property type="component" value="Unassembled WGS sequence"/>
</dbReference>
<keyword evidence="5" id="KW-0325">Glycoprotein</keyword>
<evidence type="ECO:0000259" key="11">
    <source>
        <dbReference type="PROSITE" id="PS52012"/>
    </source>
</evidence>
<evidence type="ECO:0000256" key="4">
    <source>
        <dbReference type="ARBA" id="ARBA00022525"/>
    </source>
</evidence>
<reference evidence="12" key="1">
    <citation type="submission" date="2023-10" db="EMBL/GenBank/DDBJ databases">
        <authorList>
            <person name="Hackl T."/>
        </authorList>
    </citation>
    <scope>NUCLEOTIDE SEQUENCE</scope>
</reference>
<dbReference type="GO" id="GO:0005576">
    <property type="term" value="C:extracellular region"/>
    <property type="evidence" value="ECO:0007669"/>
    <property type="project" value="UniProtKB-SubCell"/>
</dbReference>
<comment type="subcellular location">
    <subcellularLocation>
        <location evidence="1">Membrane</location>
        <topology evidence="1">Lipid-anchor</topology>
        <topology evidence="1">GPI-anchor</topology>
    </subcellularLocation>
    <subcellularLocation>
        <location evidence="2">Secreted</location>
    </subcellularLocation>
</comment>
<proteinExistence type="inferred from homology"/>
<keyword evidence="8" id="KW-0449">Lipoprotein</keyword>
<keyword evidence="9" id="KW-0349">Heme</keyword>
<keyword evidence="7 9" id="KW-1015">Disulfide bond</keyword>
<feature type="signal peptide" evidence="10">
    <location>
        <begin position="1"/>
        <end position="17"/>
    </location>
</feature>
<feature type="chain" id="PRO_5042574094" evidence="10">
    <location>
        <begin position="18"/>
        <end position="150"/>
    </location>
</feature>
<organism evidence="12 13">
    <name type="scientific">Anthostomella pinea</name>
    <dbReference type="NCBI Taxonomy" id="933095"/>
    <lineage>
        <taxon>Eukaryota</taxon>
        <taxon>Fungi</taxon>
        <taxon>Dikarya</taxon>
        <taxon>Ascomycota</taxon>
        <taxon>Pezizomycotina</taxon>
        <taxon>Sordariomycetes</taxon>
        <taxon>Xylariomycetidae</taxon>
        <taxon>Xylariales</taxon>
        <taxon>Xylariaceae</taxon>
        <taxon>Anthostomella</taxon>
    </lineage>
</organism>
<feature type="disulfide bond" evidence="9">
    <location>
        <begin position="49"/>
        <end position="56"/>
    </location>
</feature>
<dbReference type="GO" id="GO:0046872">
    <property type="term" value="F:metal ion binding"/>
    <property type="evidence" value="ECO:0007669"/>
    <property type="project" value="UniProtKB-UniRule"/>
</dbReference>
<dbReference type="PROSITE" id="PS52012">
    <property type="entry name" value="CFEM"/>
    <property type="match status" value="1"/>
</dbReference>
<keyword evidence="13" id="KW-1185">Reference proteome</keyword>
<keyword evidence="9" id="KW-0479">Metal-binding</keyword>
<comment type="caution">
    <text evidence="9">Lacks conserved residue(s) required for the propagation of feature annotation.</text>
</comment>
<sequence length="150" mass="14813">MQFITVALSLFAAFAAAQNSTSTSLPNLVSELPQCALGCLNDSANSAGCAVTDFTCLCGTGKSKFINAIGTCVTLSAKCSSEDIKNATQLAPEICSAATTDPDPTAVASASNIVASAVASETASSAPGVPVRSEVGLGLLSAVAFAAFAL</sequence>
<keyword evidence="9" id="KW-0408">Iron</keyword>
<evidence type="ECO:0000256" key="8">
    <source>
        <dbReference type="ARBA" id="ARBA00023288"/>
    </source>
</evidence>
<evidence type="ECO:0000313" key="12">
    <source>
        <dbReference type="EMBL" id="CAJ2509133.1"/>
    </source>
</evidence>
<evidence type="ECO:0000256" key="3">
    <source>
        <dbReference type="ARBA" id="ARBA00010031"/>
    </source>
</evidence>
<keyword evidence="4" id="KW-0964">Secreted</keyword>
<keyword evidence="6 10" id="KW-0732">Signal</keyword>
<keyword evidence="5" id="KW-0336">GPI-anchor</keyword>
<evidence type="ECO:0000256" key="9">
    <source>
        <dbReference type="PROSITE-ProRule" id="PRU01356"/>
    </source>
</evidence>
<evidence type="ECO:0000256" key="1">
    <source>
        <dbReference type="ARBA" id="ARBA00004589"/>
    </source>
</evidence>
<protein>
    <submittedName>
        <fullName evidence="12">Uu.00g141590.m01.CDS01</fullName>
    </submittedName>
</protein>
<gene>
    <name evidence="12" type="ORF">KHLLAP_LOCUS9601</name>
</gene>
<comment type="caution">
    <text evidence="12">The sequence shown here is derived from an EMBL/GenBank/DDBJ whole genome shotgun (WGS) entry which is preliminary data.</text>
</comment>
<name>A0AAI8VR81_9PEZI</name>